<reference evidence="1 2" key="1">
    <citation type="submission" date="2017-12" db="EMBL/GenBank/DDBJ databases">
        <title>Characterization of six clinical isolates of Enterochimera gen. nov., a novel genus of the Yersiniaciae family and the three species Enterochimera arupensis sp. nov., Enterochimera coloradensis sp. nov, and Enterochimera californica sp. nov.</title>
        <authorList>
            <person name="Rossi A."/>
            <person name="Fisher M."/>
        </authorList>
    </citation>
    <scope>NUCLEOTIDE SEQUENCE [LARGE SCALE GENOMIC DNA]</scope>
    <source>
        <strain evidence="2">2015-Iso6</strain>
    </source>
</reference>
<organism evidence="1 2">
    <name type="scientific">Chimaeribacter californicus</name>
    <dbReference type="NCBI Taxonomy" id="2060067"/>
    <lineage>
        <taxon>Bacteria</taxon>
        <taxon>Pseudomonadati</taxon>
        <taxon>Pseudomonadota</taxon>
        <taxon>Gammaproteobacteria</taxon>
        <taxon>Enterobacterales</taxon>
        <taxon>Yersiniaceae</taxon>
        <taxon>Chimaeribacter</taxon>
    </lineage>
</organism>
<dbReference type="EMBL" id="PJZF01000088">
    <property type="protein sequence ID" value="PLR29139.1"/>
    <property type="molecule type" value="Genomic_DNA"/>
</dbReference>
<sequence>MSDEVDRLAEAEQKVLEKQIQMSRNSAGAQLMINGYCHYCDEVCGQRPFCDEHCSEDWHKERDAQVRNFGVHPG</sequence>
<evidence type="ECO:0000313" key="1">
    <source>
        <dbReference type="EMBL" id="PLR29139.1"/>
    </source>
</evidence>
<proteinExistence type="predicted"/>
<keyword evidence="2" id="KW-1185">Reference proteome</keyword>
<evidence type="ECO:0008006" key="3">
    <source>
        <dbReference type="Google" id="ProtNLM"/>
    </source>
</evidence>
<name>A0A2N5DSN7_9GAMM</name>
<accession>A0A2N5DSN7</accession>
<dbReference type="OrthoDB" id="6271876at2"/>
<feature type="non-terminal residue" evidence="1">
    <location>
        <position position="74"/>
    </location>
</feature>
<protein>
    <recommendedName>
        <fullName evidence="3">DUF2116 family Zn-ribbon domain-containing protein</fullName>
    </recommendedName>
</protein>
<gene>
    <name evidence="1" type="ORF">CYR55_22995</name>
</gene>
<dbReference type="Proteomes" id="UP000234240">
    <property type="component" value="Unassembled WGS sequence"/>
</dbReference>
<evidence type="ECO:0000313" key="2">
    <source>
        <dbReference type="Proteomes" id="UP000234240"/>
    </source>
</evidence>
<comment type="caution">
    <text evidence="1">The sequence shown here is derived from an EMBL/GenBank/DDBJ whole genome shotgun (WGS) entry which is preliminary data.</text>
</comment>
<dbReference type="RefSeq" id="WP_101818598.1">
    <property type="nucleotide sequence ID" value="NZ_PJZF01000088.1"/>
</dbReference>
<dbReference type="AlphaFoldDB" id="A0A2N5DSN7"/>